<protein>
    <submittedName>
        <fullName evidence="2">Inactive receptor kinase</fullName>
    </submittedName>
</protein>
<keyword evidence="2" id="KW-0418">Kinase</keyword>
<keyword evidence="2" id="KW-0808">Transferase</keyword>
<name>A0A9E7L5H0_9LILI</name>
<evidence type="ECO:0000313" key="3">
    <source>
        <dbReference type="Proteomes" id="UP001055439"/>
    </source>
</evidence>
<keyword evidence="3" id="KW-1185">Reference proteome</keyword>
<proteinExistence type="predicted"/>
<gene>
    <name evidence="1" type="ORF">MUK42_24973</name>
    <name evidence="2" type="ORF">MUK42_32898</name>
</gene>
<dbReference type="EMBL" id="CP097511">
    <property type="protein sequence ID" value="URE44947.1"/>
    <property type="molecule type" value="Genomic_DNA"/>
</dbReference>
<dbReference type="GO" id="GO:0016301">
    <property type="term" value="F:kinase activity"/>
    <property type="evidence" value="ECO:0007669"/>
    <property type="project" value="UniProtKB-KW"/>
</dbReference>
<evidence type="ECO:0000313" key="2">
    <source>
        <dbReference type="EMBL" id="URE44947.1"/>
    </source>
</evidence>
<sequence>MEIFREEIRNGRRKRKGVSTRVPVFPISAVEDPIKPRVPVLFFLLPQSKAPPKHLLSAYLSVGEEESKCE</sequence>
<dbReference type="AlphaFoldDB" id="A0A9E7L5H0"/>
<keyword evidence="2" id="KW-0675">Receptor</keyword>
<dbReference type="OrthoDB" id="676979at2759"/>
<accession>A0A9E7L5H0</accession>
<reference evidence="2" key="1">
    <citation type="submission" date="2022-05" db="EMBL/GenBank/DDBJ databases">
        <title>The Musa troglodytarum L. genome provides insights into the mechanism of non-climacteric behaviour and enrichment of carotenoids.</title>
        <authorList>
            <person name="Wang J."/>
        </authorList>
    </citation>
    <scope>NUCLEOTIDE SEQUENCE</scope>
    <source>
        <tissue evidence="2">Leaf</tissue>
    </source>
</reference>
<dbReference type="Proteomes" id="UP001055439">
    <property type="component" value="Chromosome 9"/>
</dbReference>
<evidence type="ECO:0000313" key="1">
    <source>
        <dbReference type="EMBL" id="URE43896.1"/>
    </source>
</evidence>
<organism evidence="2 3">
    <name type="scientific">Musa troglodytarum</name>
    <name type="common">fe'i banana</name>
    <dbReference type="NCBI Taxonomy" id="320322"/>
    <lineage>
        <taxon>Eukaryota</taxon>
        <taxon>Viridiplantae</taxon>
        <taxon>Streptophyta</taxon>
        <taxon>Embryophyta</taxon>
        <taxon>Tracheophyta</taxon>
        <taxon>Spermatophyta</taxon>
        <taxon>Magnoliopsida</taxon>
        <taxon>Liliopsida</taxon>
        <taxon>Zingiberales</taxon>
        <taxon>Musaceae</taxon>
        <taxon>Musa</taxon>
    </lineage>
</organism>
<dbReference type="EMBL" id="CP097511">
    <property type="protein sequence ID" value="URE43896.1"/>
    <property type="molecule type" value="Genomic_DNA"/>
</dbReference>